<evidence type="ECO:0000313" key="2">
    <source>
        <dbReference type="Proteomes" id="UP001163603"/>
    </source>
</evidence>
<name>A0ACC0YG79_9ROSI</name>
<reference evidence="2" key="1">
    <citation type="journal article" date="2023" name="G3 (Bethesda)">
        <title>Genome assembly and association tests identify interacting loci associated with vigor, precocity, and sex in interspecific pistachio rootstocks.</title>
        <authorList>
            <person name="Palmer W."/>
            <person name="Jacygrad E."/>
            <person name="Sagayaradj S."/>
            <person name="Cavanaugh K."/>
            <person name="Han R."/>
            <person name="Bertier L."/>
            <person name="Beede B."/>
            <person name="Kafkas S."/>
            <person name="Golino D."/>
            <person name="Preece J."/>
            <person name="Michelmore R."/>
        </authorList>
    </citation>
    <scope>NUCLEOTIDE SEQUENCE [LARGE SCALE GENOMIC DNA]</scope>
</reference>
<dbReference type="EMBL" id="CM047741">
    <property type="protein sequence ID" value="KAJ0037288.1"/>
    <property type="molecule type" value="Genomic_DNA"/>
</dbReference>
<sequence length="435" mass="48496">MAMTMDIEIVARETIKPSSPTPQHLRNFNFSLIDQTAPVMFTPLLLFYPENNNTNNHLIPATQRSQKLKTSLSKLLTVFYPLAGIIKEQTTIECNDDGAEYVEAQIKCNLSDILQQPDASMLRSFLPVEIESEEADSSRLLFVQANFFKCGGMVIGVCISHKIADTETLSTVLNSWSQIAISGSSDGVKFPEFNAASIFPPLDSKPHITIPRHDSLISKRFVIESSKIVSLKAKAAGATVQQPTRVEAVTALIWKCMINVSRSAKGFPRLSVISHVVNLRKRIEPPLPENCIGNIVGAFFAAHSTEKETDLQGLVCELRKESTEFKKTGLQKIKVEKRTWLKMCGIENLLGREDIDYHTCTSWCRFPLYEVDFGWGKPIWATVPSLIFKNAVFMMDARDGEGVEVMVSLSEEDMALLEGDQDLLEFATVNPSVMN</sequence>
<evidence type="ECO:0000313" key="1">
    <source>
        <dbReference type="EMBL" id="KAJ0037288.1"/>
    </source>
</evidence>
<organism evidence="1 2">
    <name type="scientific">Pistacia integerrima</name>
    <dbReference type="NCBI Taxonomy" id="434235"/>
    <lineage>
        <taxon>Eukaryota</taxon>
        <taxon>Viridiplantae</taxon>
        <taxon>Streptophyta</taxon>
        <taxon>Embryophyta</taxon>
        <taxon>Tracheophyta</taxon>
        <taxon>Spermatophyta</taxon>
        <taxon>Magnoliopsida</taxon>
        <taxon>eudicotyledons</taxon>
        <taxon>Gunneridae</taxon>
        <taxon>Pentapetalae</taxon>
        <taxon>rosids</taxon>
        <taxon>malvids</taxon>
        <taxon>Sapindales</taxon>
        <taxon>Anacardiaceae</taxon>
        <taxon>Pistacia</taxon>
    </lineage>
</organism>
<protein>
    <submittedName>
        <fullName evidence="1">Uncharacterized protein</fullName>
    </submittedName>
</protein>
<gene>
    <name evidence="1" type="ORF">Pint_22440</name>
</gene>
<proteinExistence type="predicted"/>
<dbReference type="Proteomes" id="UP001163603">
    <property type="component" value="Chromosome 6"/>
</dbReference>
<keyword evidence="2" id="KW-1185">Reference proteome</keyword>
<comment type="caution">
    <text evidence="1">The sequence shown here is derived from an EMBL/GenBank/DDBJ whole genome shotgun (WGS) entry which is preliminary data.</text>
</comment>
<accession>A0ACC0YG79</accession>